<dbReference type="PANTHER" id="PTHR33395:SF22">
    <property type="entry name" value="REVERSE TRANSCRIPTASE DOMAIN-CONTAINING PROTEIN"/>
    <property type="match status" value="1"/>
</dbReference>
<evidence type="ECO:0000313" key="3">
    <source>
        <dbReference type="Proteomes" id="UP000682733"/>
    </source>
</evidence>
<protein>
    <submittedName>
        <fullName evidence="2">Uncharacterized protein</fullName>
    </submittedName>
</protein>
<dbReference type="AlphaFoldDB" id="A0A8S2VUW0"/>
<gene>
    <name evidence="1" type="ORF">OVA965_LOCUS41430</name>
    <name evidence="2" type="ORF">TMI583_LOCUS43077</name>
</gene>
<evidence type="ECO:0000313" key="1">
    <source>
        <dbReference type="EMBL" id="CAF1588755.1"/>
    </source>
</evidence>
<comment type="caution">
    <text evidence="2">The sequence shown here is derived from an EMBL/GenBank/DDBJ whole genome shotgun (WGS) entry which is preliminary data.</text>
</comment>
<dbReference type="Proteomes" id="UP000682733">
    <property type="component" value="Unassembled WGS sequence"/>
</dbReference>
<dbReference type="EMBL" id="CAJNOK010047669">
    <property type="protein sequence ID" value="CAF1588755.1"/>
    <property type="molecule type" value="Genomic_DNA"/>
</dbReference>
<dbReference type="GO" id="GO:0061343">
    <property type="term" value="P:cell adhesion involved in heart morphogenesis"/>
    <property type="evidence" value="ECO:0007669"/>
    <property type="project" value="TreeGrafter"/>
</dbReference>
<proteinExistence type="predicted"/>
<accession>A0A8S2VUW0</accession>
<organism evidence="2 3">
    <name type="scientific">Didymodactylos carnosus</name>
    <dbReference type="NCBI Taxonomy" id="1234261"/>
    <lineage>
        <taxon>Eukaryota</taxon>
        <taxon>Metazoa</taxon>
        <taxon>Spiralia</taxon>
        <taxon>Gnathifera</taxon>
        <taxon>Rotifera</taxon>
        <taxon>Eurotatoria</taxon>
        <taxon>Bdelloidea</taxon>
        <taxon>Philodinida</taxon>
        <taxon>Philodinidae</taxon>
        <taxon>Didymodactylos</taxon>
    </lineage>
</organism>
<dbReference type="EMBL" id="CAJOBA010071014">
    <property type="protein sequence ID" value="CAF4391800.1"/>
    <property type="molecule type" value="Genomic_DNA"/>
</dbReference>
<dbReference type="GO" id="GO:0007508">
    <property type="term" value="P:larval heart development"/>
    <property type="evidence" value="ECO:0007669"/>
    <property type="project" value="TreeGrafter"/>
</dbReference>
<dbReference type="PANTHER" id="PTHR33395">
    <property type="entry name" value="TRANSCRIPTASE, PUTATIVE-RELATED-RELATED"/>
    <property type="match status" value="1"/>
</dbReference>
<evidence type="ECO:0000313" key="2">
    <source>
        <dbReference type="EMBL" id="CAF4391800.1"/>
    </source>
</evidence>
<name>A0A8S2VUW0_9BILA</name>
<sequence>MNIKQQIEQVLKSTDRNDLNFPTTGTTQSLTSMTDIQHGHVYTHVIHSLQHERSRVFITLTCNTDDIAVYTSSEQTMWTFTARINEFANLLDTLNLHQLVGEATRPKSRTYLDLIITSNLNSIHIVSVLPPLCRKCDHSVVQCIFNSKMYQSGHATRTIYNYNAVDWGYYCYQISQQLRKNPNVYMFGVSVDARYQALCYCILKAAELAIPSKVITLHQRDKPWFTESLRCLYRRRNRLYRTYKHIQNTKHYALYRSASKIFFTQCEDEKKAYFAKLNNIQVNNKNWWKLLKASMGRRATVNIPSLLNPQSQWVHGNLSKANLMNSYFASVCFMSSIDENRTFNYPLHTSTASIENISVSDYWWYQHFQGLLSWYYMQNAA</sequence>
<reference evidence="2" key="1">
    <citation type="submission" date="2021-02" db="EMBL/GenBank/DDBJ databases">
        <authorList>
            <person name="Nowell W R."/>
        </authorList>
    </citation>
    <scope>NUCLEOTIDE SEQUENCE</scope>
</reference>
<dbReference type="GO" id="GO:0031012">
    <property type="term" value="C:extracellular matrix"/>
    <property type="evidence" value="ECO:0007669"/>
    <property type="project" value="TreeGrafter"/>
</dbReference>
<dbReference type="Proteomes" id="UP000677228">
    <property type="component" value="Unassembled WGS sequence"/>
</dbReference>